<sequence>MASDRVASYSCGAAPVKAFRVGLMSWETTAVPRGQWGEREEDDGTTTATEGSERGTPLGLAGSVRASAVGCRAQKGSFNVPHEPFLLWQTTLTGGPHTLPSHPQHSQTSPGSNYDPLSHSPTPMRPTFRRHDCSTGTARGCEPLGTGRQAIRQPHPPLRWPPSPTPQGARPPAPWSQPVAIQQASRICCNILSHHQGTAPMLVTLVN</sequence>
<feature type="region of interest" description="Disordered" evidence="1">
    <location>
        <begin position="31"/>
        <end position="60"/>
    </location>
</feature>
<proteinExistence type="predicted"/>
<feature type="compositionally biased region" description="Pro residues" evidence="1">
    <location>
        <begin position="154"/>
        <end position="175"/>
    </location>
</feature>
<dbReference type="Proteomes" id="UP000807115">
    <property type="component" value="Chromosome 6"/>
</dbReference>
<evidence type="ECO:0000313" key="2">
    <source>
        <dbReference type="EMBL" id="KAG0528025.1"/>
    </source>
</evidence>
<organism evidence="2 3">
    <name type="scientific">Sorghum bicolor</name>
    <name type="common">Sorghum</name>
    <name type="synonym">Sorghum vulgare</name>
    <dbReference type="NCBI Taxonomy" id="4558"/>
    <lineage>
        <taxon>Eukaryota</taxon>
        <taxon>Viridiplantae</taxon>
        <taxon>Streptophyta</taxon>
        <taxon>Embryophyta</taxon>
        <taxon>Tracheophyta</taxon>
        <taxon>Spermatophyta</taxon>
        <taxon>Magnoliopsida</taxon>
        <taxon>Liliopsida</taxon>
        <taxon>Poales</taxon>
        <taxon>Poaceae</taxon>
        <taxon>PACMAD clade</taxon>
        <taxon>Panicoideae</taxon>
        <taxon>Andropogonodae</taxon>
        <taxon>Andropogoneae</taxon>
        <taxon>Sorghinae</taxon>
        <taxon>Sorghum</taxon>
    </lineage>
</organism>
<feature type="region of interest" description="Disordered" evidence="1">
    <location>
        <begin position="91"/>
        <end position="175"/>
    </location>
</feature>
<dbReference type="EMBL" id="CM027685">
    <property type="protein sequence ID" value="KAG0528025.1"/>
    <property type="molecule type" value="Genomic_DNA"/>
</dbReference>
<comment type="caution">
    <text evidence="2">The sequence shown here is derived from an EMBL/GenBank/DDBJ whole genome shotgun (WGS) entry which is preliminary data.</text>
</comment>
<evidence type="ECO:0000313" key="3">
    <source>
        <dbReference type="Proteomes" id="UP000807115"/>
    </source>
</evidence>
<name>A0A921UEF4_SORBI</name>
<reference evidence="2" key="2">
    <citation type="submission" date="2020-10" db="EMBL/GenBank/DDBJ databases">
        <authorList>
            <person name="Cooper E.A."/>
            <person name="Brenton Z.W."/>
            <person name="Flinn B.S."/>
            <person name="Jenkins J."/>
            <person name="Shu S."/>
            <person name="Flowers D."/>
            <person name="Luo F."/>
            <person name="Wang Y."/>
            <person name="Xia P."/>
            <person name="Barry K."/>
            <person name="Daum C."/>
            <person name="Lipzen A."/>
            <person name="Yoshinaga Y."/>
            <person name="Schmutz J."/>
            <person name="Saski C."/>
            <person name="Vermerris W."/>
            <person name="Kresovich S."/>
        </authorList>
    </citation>
    <scope>NUCLEOTIDE SEQUENCE</scope>
</reference>
<gene>
    <name evidence="2" type="ORF">BDA96_06G283500</name>
</gene>
<evidence type="ECO:0000256" key="1">
    <source>
        <dbReference type="SAM" id="MobiDB-lite"/>
    </source>
</evidence>
<dbReference type="AlphaFoldDB" id="A0A921UEF4"/>
<feature type="compositionally biased region" description="Polar residues" evidence="1">
    <location>
        <begin position="101"/>
        <end position="112"/>
    </location>
</feature>
<reference evidence="2" key="1">
    <citation type="journal article" date="2019" name="BMC Genomics">
        <title>A new reference genome for Sorghum bicolor reveals high levels of sequence similarity between sweet and grain genotypes: implications for the genetics of sugar metabolism.</title>
        <authorList>
            <person name="Cooper E.A."/>
            <person name="Brenton Z.W."/>
            <person name="Flinn B.S."/>
            <person name="Jenkins J."/>
            <person name="Shu S."/>
            <person name="Flowers D."/>
            <person name="Luo F."/>
            <person name="Wang Y."/>
            <person name="Xia P."/>
            <person name="Barry K."/>
            <person name="Daum C."/>
            <person name="Lipzen A."/>
            <person name="Yoshinaga Y."/>
            <person name="Schmutz J."/>
            <person name="Saski C."/>
            <person name="Vermerris W."/>
            <person name="Kresovich S."/>
        </authorList>
    </citation>
    <scope>NUCLEOTIDE SEQUENCE</scope>
</reference>
<protein>
    <submittedName>
        <fullName evidence="2">Uncharacterized protein</fullName>
    </submittedName>
</protein>
<accession>A0A921UEF4</accession>